<sequence length="383" mass="43239">MSSFSSAYRALITSPDVLKTCQSFRGLPDLLCYLKDWFQVPSVSDQDLLGKLNLHNQQVLDVSHEQLRGYWLPCRYDSGQRRLHWCLPLGPATEPFQDETISRYRQQSLVNLVLQPKTSLDALLSAEPPSGSCLPCGFIFHLSRCGSTLLSGCAVQLDAVQILSESPLLTEVLLDVGLTPVQQQQLLRQLVDLQAAPFPGRPHLVIKWNAWDILRWDVIQKAFPRVPAVLLVRNPAEILAAHQKMAGRHMSGDPRMSTFDPVFAPIAGFLDFRMTVLHRLMSAMYEVLSNQNNQAQLVDYAQLNAGTIAQQLQRWVGPIEAPGLERIARRLQVNAKHPDQVFVPDVKQKQGAFADEQRALIDHRLMPVYESLHRIQSWFPTLN</sequence>
<dbReference type="eggNOG" id="COG1917">
    <property type="taxonomic scope" value="Bacteria"/>
</dbReference>
<dbReference type="STRING" id="378806.STAUR_6289"/>
<evidence type="ECO:0000313" key="2">
    <source>
        <dbReference type="Proteomes" id="UP000001351"/>
    </source>
</evidence>
<gene>
    <name evidence="1" type="ordered locus">STAUR_6289</name>
</gene>
<dbReference type="SUPFAM" id="SSF52540">
    <property type="entry name" value="P-loop containing nucleoside triphosphate hydrolases"/>
    <property type="match status" value="1"/>
</dbReference>
<proteinExistence type="predicted"/>
<dbReference type="HOGENOM" id="CLU_055103_0_0_7"/>
<accession>E3FH16</accession>
<organism evidence="1 2">
    <name type="scientific">Stigmatella aurantiaca (strain DW4/3-1)</name>
    <dbReference type="NCBI Taxonomy" id="378806"/>
    <lineage>
        <taxon>Bacteria</taxon>
        <taxon>Pseudomonadati</taxon>
        <taxon>Myxococcota</taxon>
        <taxon>Myxococcia</taxon>
        <taxon>Myxococcales</taxon>
        <taxon>Cystobacterineae</taxon>
        <taxon>Archangiaceae</taxon>
        <taxon>Stigmatella</taxon>
    </lineage>
</organism>
<dbReference type="InterPro" id="IPR027417">
    <property type="entry name" value="P-loop_NTPase"/>
</dbReference>
<dbReference type="AlphaFoldDB" id="E3FH16"/>
<dbReference type="EMBL" id="CP002271">
    <property type="protein sequence ID" value="ADO74046.1"/>
    <property type="molecule type" value="Genomic_DNA"/>
</dbReference>
<name>E3FH16_STIAD</name>
<dbReference type="Proteomes" id="UP000001351">
    <property type="component" value="Chromosome"/>
</dbReference>
<protein>
    <submittedName>
        <fullName evidence="1">Conserved uncharacterized protein</fullName>
    </submittedName>
</protein>
<dbReference type="RefSeq" id="WP_013377227.1">
    <property type="nucleotide sequence ID" value="NC_014623.1"/>
</dbReference>
<evidence type="ECO:0000313" key="1">
    <source>
        <dbReference type="EMBL" id="ADO74046.1"/>
    </source>
</evidence>
<dbReference type="Gene3D" id="3.40.50.300">
    <property type="entry name" value="P-loop containing nucleotide triphosphate hydrolases"/>
    <property type="match status" value="1"/>
</dbReference>
<dbReference type="KEGG" id="sur:STAUR_6289"/>
<reference evidence="1 2" key="1">
    <citation type="journal article" date="2011" name="Mol. Biol. Evol.">
        <title>Comparative genomic analysis of fruiting body formation in Myxococcales.</title>
        <authorList>
            <person name="Huntley S."/>
            <person name="Hamann N."/>
            <person name="Wegener-Feldbrugge S."/>
            <person name="Treuner-Lange A."/>
            <person name="Kube M."/>
            <person name="Reinhardt R."/>
            <person name="Klages S."/>
            <person name="Muller R."/>
            <person name="Ronning C.M."/>
            <person name="Nierman W.C."/>
            <person name="Sogaard-Andersen L."/>
        </authorList>
    </citation>
    <scope>NUCLEOTIDE SEQUENCE [LARGE SCALE GENOMIC DNA]</scope>
    <source>
        <strain evidence="1 2">DW4/3-1</strain>
    </source>
</reference>
<keyword evidence="2" id="KW-1185">Reference proteome</keyword>